<dbReference type="DIP" id="DIP-27266N"/>
<organism evidence="5 6">
    <name type="scientific">Caenorhabditis elegans</name>
    <dbReference type="NCBI Taxonomy" id="6239"/>
    <lineage>
        <taxon>Eukaryota</taxon>
        <taxon>Metazoa</taxon>
        <taxon>Ecdysozoa</taxon>
        <taxon>Nematoda</taxon>
        <taxon>Chromadorea</taxon>
        <taxon>Rhabditida</taxon>
        <taxon>Rhabditina</taxon>
        <taxon>Rhabditomorpha</taxon>
        <taxon>Rhabditoidea</taxon>
        <taxon>Rhabditidae</taxon>
        <taxon>Peloderinae</taxon>
        <taxon>Caenorhabditis</taxon>
    </lineage>
</organism>
<keyword evidence="8" id="KW-1267">Proteomics identification</keyword>
<dbReference type="PeptideAtlas" id="O45444"/>
<dbReference type="InterPro" id="IPR016186">
    <property type="entry name" value="C-type_lectin-like/link_sf"/>
</dbReference>
<dbReference type="InParanoid" id="O45444"/>
<dbReference type="PhylomeDB" id="O45444"/>
<dbReference type="PROSITE" id="PS50234">
    <property type="entry name" value="VWFA"/>
    <property type="match status" value="1"/>
</dbReference>
<feature type="region of interest" description="Disordered" evidence="1">
    <location>
        <begin position="22"/>
        <end position="48"/>
    </location>
</feature>
<dbReference type="FunFam" id="3.10.100.10:FF:000142">
    <property type="entry name" value="C-type LECtin"/>
    <property type="match status" value="1"/>
</dbReference>
<evidence type="ECO:0000313" key="5">
    <source>
        <dbReference type="EMBL" id="CAB03058.1"/>
    </source>
</evidence>
<dbReference type="PANTHER" id="PTHR31024:SF3">
    <property type="entry name" value="C-TYPE LECTIN-RELATED"/>
    <property type="match status" value="1"/>
</dbReference>
<dbReference type="InterPro" id="IPR016187">
    <property type="entry name" value="CTDL_fold"/>
</dbReference>
<dbReference type="WormBase" id="F35C5.6">
    <property type="protein sequence ID" value="CE15947"/>
    <property type="gene ID" value="WBGene00009394"/>
    <property type="gene designation" value="clec-63"/>
</dbReference>
<dbReference type="Pfam" id="PF00092">
    <property type="entry name" value="VWA"/>
    <property type="match status" value="1"/>
</dbReference>
<dbReference type="FunCoup" id="O45444">
    <property type="interactions" value="21"/>
</dbReference>
<dbReference type="Proteomes" id="UP000001940">
    <property type="component" value="Chromosome II"/>
</dbReference>
<dbReference type="PROSITE" id="PS50041">
    <property type="entry name" value="C_TYPE_LECTIN_2"/>
    <property type="match status" value="1"/>
</dbReference>
<dbReference type="OMA" id="APYIYHI"/>
<dbReference type="SMART" id="SM00034">
    <property type="entry name" value="CLECT"/>
    <property type="match status" value="1"/>
</dbReference>
<dbReference type="CTD" id="174927"/>
<dbReference type="UCSC" id="F35C5.6.1">
    <property type="organism name" value="c. elegans"/>
</dbReference>
<dbReference type="HOGENOM" id="CLU_060615_0_0_1"/>
<reference evidence="5 6" key="1">
    <citation type="journal article" date="1998" name="Science">
        <title>Genome sequence of the nematode C. elegans: a platform for investigating biology.</title>
        <authorList>
            <consortium name="The C. elegans sequencing consortium"/>
            <person name="Sulson J.E."/>
            <person name="Waterston R."/>
        </authorList>
    </citation>
    <scope>NUCLEOTIDE SEQUENCE [LARGE SCALE GENOMIC DNA]</scope>
    <source>
        <strain evidence="5 6">Bristol N2</strain>
    </source>
</reference>
<keyword evidence="2" id="KW-0732">Signal</keyword>
<feature type="signal peptide" evidence="2">
    <location>
        <begin position="1"/>
        <end position="17"/>
    </location>
</feature>
<dbReference type="PANTHER" id="PTHR31024">
    <property type="entry name" value="C-TYPE LECTIN"/>
    <property type="match status" value="1"/>
</dbReference>
<dbReference type="InterPro" id="IPR036465">
    <property type="entry name" value="vWFA_dom_sf"/>
</dbReference>
<gene>
    <name evidence="5 7" type="primary">clec-63</name>
    <name evidence="5" type="ORF">CELE_F35C5.6</name>
    <name evidence="7" type="ORF">F35C5.6</name>
</gene>
<dbReference type="FunFam" id="3.40.50.410:FF:000136">
    <property type="entry name" value="C-type LECtin"/>
    <property type="match status" value="1"/>
</dbReference>
<evidence type="ECO:0000256" key="2">
    <source>
        <dbReference type="SAM" id="SignalP"/>
    </source>
</evidence>
<sequence>MFKLVSLALTLVALASAQDSTTSWQTGATQGPTPSTPPPTPGGSNVDRECGGDLTNLWLDVVVVVDNSKGMTNEGITEIAANIVTVFGNGTRIGNQYSDPRSTRLGLVTYNGRSTIVADLNLLQSIDDLYQSVFSTLNQVSNSDDSFLAKGIGAAENVLQSGRTNGVRSNYKRLVVVYASAYKGEGELDPIPVADRLKSSGVVVSTVAFDQDGDEALLAGLTNIASPNYAFTSKDLNLVGELQGAALQTNCFCPNLWTQYKSNFDDENSYKYGVCIRPATISSSWTAAKFACQNLAKNGFLAAEYDGQKHNFLFRVAQNNTAFQAPYIYHIGLSYVNGGWNWQQPAGYPLKPMSGYSKWNPSYPKSFTSNIGVVEQQFSSDLTVGWQNINAYSVAEYYMCEVASCDTDKYC</sequence>
<dbReference type="PaxDb" id="6239-F35C5.6"/>
<dbReference type="Gene3D" id="3.10.100.10">
    <property type="entry name" value="Mannose-Binding Protein A, subunit A"/>
    <property type="match status" value="1"/>
</dbReference>
<accession>O45444</accession>
<evidence type="ECO:0000256" key="1">
    <source>
        <dbReference type="SAM" id="MobiDB-lite"/>
    </source>
</evidence>
<dbReference type="SUPFAM" id="SSF53300">
    <property type="entry name" value="vWA-like"/>
    <property type="match status" value="1"/>
</dbReference>
<feature type="domain" description="C-type lectin" evidence="3">
    <location>
        <begin position="271"/>
        <end position="401"/>
    </location>
</feature>
<dbReference type="RefSeq" id="NP_496743.1">
    <property type="nucleotide sequence ID" value="NM_064342.7"/>
</dbReference>
<evidence type="ECO:0000259" key="3">
    <source>
        <dbReference type="PROSITE" id="PS50041"/>
    </source>
</evidence>
<dbReference type="AGR" id="WB:WBGene00009394"/>
<dbReference type="KEGG" id="cel:CELE_F35C5.6"/>
<proteinExistence type="evidence at protein level"/>
<evidence type="ECO:0000313" key="7">
    <source>
        <dbReference type="WormBase" id="F35C5.6"/>
    </source>
</evidence>
<name>O45444_CAEEL</name>
<keyword evidence="6" id="KW-1185">Reference proteome</keyword>
<feature type="chain" id="PRO_5004158336" evidence="2">
    <location>
        <begin position="18"/>
        <end position="411"/>
    </location>
</feature>
<dbReference type="SUPFAM" id="SSF56436">
    <property type="entry name" value="C-type lectin-like"/>
    <property type="match status" value="1"/>
</dbReference>
<dbReference type="Bgee" id="WBGene00009394">
    <property type="expression patterns" value="Expressed in larva and 4 other cell types or tissues"/>
</dbReference>
<dbReference type="STRING" id="6239.F35C5.6.2"/>
<dbReference type="EMBL" id="BX284602">
    <property type="protein sequence ID" value="CAB03058.1"/>
    <property type="molecule type" value="Genomic_DNA"/>
</dbReference>
<dbReference type="SMR" id="O45444"/>
<dbReference type="PIR" id="T21758">
    <property type="entry name" value="T21758"/>
</dbReference>
<dbReference type="GeneID" id="174927"/>
<dbReference type="eggNOG" id="ENOG502TGFT">
    <property type="taxonomic scope" value="Eukaryota"/>
</dbReference>
<dbReference type="CDD" id="cd00037">
    <property type="entry name" value="CLECT"/>
    <property type="match status" value="1"/>
</dbReference>
<dbReference type="SMART" id="SM00327">
    <property type="entry name" value="VWA"/>
    <property type="match status" value="1"/>
</dbReference>
<feature type="domain" description="VWFA" evidence="4">
    <location>
        <begin position="60"/>
        <end position="246"/>
    </location>
</feature>
<dbReference type="Gene3D" id="3.40.50.410">
    <property type="entry name" value="von Willebrand factor, type A domain"/>
    <property type="match status" value="1"/>
</dbReference>
<evidence type="ECO:0007829" key="8">
    <source>
        <dbReference type="PeptideAtlas" id="O45444"/>
    </source>
</evidence>
<dbReference type="InterPro" id="IPR002035">
    <property type="entry name" value="VWF_A"/>
</dbReference>
<evidence type="ECO:0000259" key="4">
    <source>
        <dbReference type="PROSITE" id="PS50234"/>
    </source>
</evidence>
<evidence type="ECO:0000313" key="6">
    <source>
        <dbReference type="Proteomes" id="UP000001940"/>
    </source>
</evidence>
<dbReference type="AlphaFoldDB" id="O45444"/>
<dbReference type="InterPro" id="IPR001304">
    <property type="entry name" value="C-type_lectin-like"/>
</dbReference>
<dbReference type="OrthoDB" id="5787264at2759"/>
<protein>
    <submittedName>
        <fullName evidence="5">C-type LECtin</fullName>
    </submittedName>
</protein>